<evidence type="ECO:0000256" key="2">
    <source>
        <dbReference type="ARBA" id="ARBA00022670"/>
    </source>
</evidence>
<dbReference type="Proteomes" id="UP000542811">
    <property type="component" value="Unassembled WGS sequence"/>
</dbReference>
<feature type="region of interest" description="Disordered" evidence="5">
    <location>
        <begin position="317"/>
        <end position="362"/>
    </location>
</feature>
<keyword evidence="2" id="KW-0645">Protease</keyword>
<dbReference type="Gene3D" id="6.20.330.10">
    <property type="match status" value="1"/>
</dbReference>
<dbReference type="CDD" id="cd07022">
    <property type="entry name" value="S49_Sppa_36K_type"/>
    <property type="match status" value="1"/>
</dbReference>
<keyword evidence="3" id="KW-0378">Hydrolase</keyword>
<keyword evidence="8" id="KW-1185">Reference proteome</keyword>
<evidence type="ECO:0000313" key="8">
    <source>
        <dbReference type="Proteomes" id="UP000542811"/>
    </source>
</evidence>
<dbReference type="InterPro" id="IPR033855">
    <property type="entry name" value="Protein_C"/>
</dbReference>
<dbReference type="PANTHER" id="PTHR33209:SF1">
    <property type="entry name" value="PEPTIDASE S49 DOMAIN-CONTAINING PROTEIN"/>
    <property type="match status" value="1"/>
</dbReference>
<dbReference type="Pfam" id="PF01343">
    <property type="entry name" value="Peptidase_S49"/>
    <property type="match status" value="1"/>
</dbReference>
<evidence type="ECO:0000256" key="3">
    <source>
        <dbReference type="ARBA" id="ARBA00022801"/>
    </source>
</evidence>
<dbReference type="EMBL" id="JACHXX010000008">
    <property type="protein sequence ID" value="MBB3164674.1"/>
    <property type="molecule type" value="Genomic_DNA"/>
</dbReference>
<dbReference type="PANTHER" id="PTHR33209">
    <property type="entry name" value="PROTEASE 4"/>
    <property type="match status" value="1"/>
</dbReference>
<proteinExistence type="inferred from homology"/>
<name>A0ABR6GEG8_9HYPH</name>
<dbReference type="SUPFAM" id="SSF52096">
    <property type="entry name" value="ClpP/crotonase"/>
    <property type="match status" value="1"/>
</dbReference>
<organism evidence="7 8">
    <name type="scientific">Rhizobium laguerreae</name>
    <dbReference type="NCBI Taxonomy" id="1076926"/>
    <lineage>
        <taxon>Bacteria</taxon>
        <taxon>Pseudomonadati</taxon>
        <taxon>Pseudomonadota</taxon>
        <taxon>Alphaproteobacteria</taxon>
        <taxon>Hyphomicrobiales</taxon>
        <taxon>Rhizobiaceae</taxon>
        <taxon>Rhizobium/Agrobacterium group</taxon>
        <taxon>Rhizobium</taxon>
    </lineage>
</organism>
<dbReference type="InterPro" id="IPR029045">
    <property type="entry name" value="ClpP/crotonase-like_dom_sf"/>
</dbReference>
<dbReference type="Gene3D" id="3.90.226.10">
    <property type="entry name" value="2-enoyl-CoA Hydratase, Chain A, domain 1"/>
    <property type="match status" value="1"/>
</dbReference>
<evidence type="ECO:0000313" key="7">
    <source>
        <dbReference type="EMBL" id="MBB3164674.1"/>
    </source>
</evidence>
<feature type="domain" description="Peptidase S49" evidence="6">
    <location>
        <begin position="139"/>
        <end position="280"/>
    </location>
</feature>
<comment type="caution">
    <text evidence="7">The sequence shown here is derived from an EMBL/GenBank/DDBJ whole genome shotgun (WGS) entry which is preliminary data.</text>
</comment>
<evidence type="ECO:0000256" key="1">
    <source>
        <dbReference type="ARBA" id="ARBA00008683"/>
    </source>
</evidence>
<comment type="similarity">
    <text evidence="1">Belongs to the peptidase S49 family.</text>
</comment>
<accession>A0ABR6GEG8</accession>
<reference evidence="7 8" key="1">
    <citation type="submission" date="2020-08" db="EMBL/GenBank/DDBJ databases">
        <title>Genomic Encyclopedia of Type Strains, Phase III (KMG-III): the genomes of soil and plant-associated and newly described type strains.</title>
        <authorList>
            <person name="Whitman W."/>
        </authorList>
    </citation>
    <scope>NUCLEOTIDE SEQUENCE [LARGE SCALE GENOMIC DNA]</scope>
    <source>
        <strain evidence="7 8">CECT 8280</strain>
    </source>
</reference>
<protein>
    <submittedName>
        <fullName evidence="7">Signal peptide peptidase SppA</fullName>
    </submittedName>
</protein>
<sequence length="386" mass="40915">MNALLSTFHDAPAMLHPGMQNRFEAFLRSAQVSLTRIEAPTSNVVMQDDFWPAPDSWLAAYRPYIVKDEILMIPVKGVLLFGVGYAIGDYATGYVYLTKALERGLADPQVKGIAFIIDSPGGHVAGNFDLADKIFNARGQKPIHAFAAENAYSAAYSIASACRTVTVARTGGVGSIGVVTVHLDASKAMDGAGLKVTFIHYGKHKVDGNAYEALPADVKDRIQARIDNLGELFVSTVARNRAMDPQAVRDTEALTFGADEAVSIGLADKVGVLDGAIADFASYLSGPKEDSMTTKNSMALQSPEPIVRAQPLSKAEQALRDAGFPPRSSYGTVTDKSAVKPGVHPSLVTDGNGLAGLSHSNGRTMAKIEQALEDAGFKPKSATSSN</sequence>
<evidence type="ECO:0000259" key="6">
    <source>
        <dbReference type="Pfam" id="PF01343"/>
    </source>
</evidence>
<evidence type="ECO:0000256" key="4">
    <source>
        <dbReference type="ARBA" id="ARBA00022825"/>
    </source>
</evidence>
<keyword evidence="4" id="KW-0720">Serine protease</keyword>
<gene>
    <name evidence="7" type="ORF">FHS25_005177</name>
</gene>
<dbReference type="RefSeq" id="WP_245310486.1">
    <property type="nucleotide sequence ID" value="NZ_JACHXX010000008.1"/>
</dbReference>
<evidence type="ECO:0000256" key="5">
    <source>
        <dbReference type="SAM" id="MobiDB-lite"/>
    </source>
</evidence>
<dbReference type="InterPro" id="IPR002142">
    <property type="entry name" value="Peptidase_S49"/>
</dbReference>